<name>A0A1X2IUK4_9FUNG</name>
<dbReference type="Gene3D" id="3.30.230.10">
    <property type="match status" value="1"/>
</dbReference>
<dbReference type="InterPro" id="IPR019741">
    <property type="entry name" value="Galactokinase_CS"/>
</dbReference>
<dbReference type="PIRSF" id="PIRSF000530">
    <property type="entry name" value="Galactokinase"/>
    <property type="match status" value="1"/>
</dbReference>
<dbReference type="InterPro" id="IPR036554">
    <property type="entry name" value="GHMP_kinase_C_sf"/>
</dbReference>
<evidence type="ECO:0000256" key="6">
    <source>
        <dbReference type="ARBA" id="ARBA00022741"/>
    </source>
</evidence>
<dbReference type="SUPFAM" id="SSF55060">
    <property type="entry name" value="GHMP Kinase, C-terminal domain"/>
    <property type="match status" value="1"/>
</dbReference>
<gene>
    <name evidence="16" type="ORF">BCR42DRAFT_406239</name>
</gene>
<dbReference type="OrthoDB" id="187738at2759"/>
<dbReference type="AlphaFoldDB" id="A0A1X2IUK4"/>
<dbReference type="GO" id="GO:0005524">
    <property type="term" value="F:ATP binding"/>
    <property type="evidence" value="ECO:0007669"/>
    <property type="project" value="UniProtKB-KW"/>
</dbReference>
<dbReference type="UniPathway" id="UPA00214"/>
<feature type="domain" description="GHMP kinase C-terminal" evidence="14">
    <location>
        <begin position="392"/>
        <end position="464"/>
    </location>
</feature>
<keyword evidence="5" id="KW-0808">Transferase</keyword>
<proteinExistence type="inferred from homology"/>
<comment type="caution">
    <text evidence="16">The sequence shown here is derived from an EMBL/GenBank/DDBJ whole genome shotgun (WGS) entry which is preliminary data.</text>
</comment>
<evidence type="ECO:0000256" key="9">
    <source>
        <dbReference type="ARBA" id="ARBA00023144"/>
    </source>
</evidence>
<keyword evidence="6" id="KW-0547">Nucleotide-binding</keyword>
<evidence type="ECO:0000256" key="4">
    <source>
        <dbReference type="ARBA" id="ARBA00019487"/>
    </source>
</evidence>
<evidence type="ECO:0000256" key="3">
    <source>
        <dbReference type="ARBA" id="ARBA00012315"/>
    </source>
</evidence>
<keyword evidence="10" id="KW-0119">Carbohydrate metabolism</keyword>
<evidence type="ECO:0000313" key="17">
    <source>
        <dbReference type="Proteomes" id="UP000193560"/>
    </source>
</evidence>
<comment type="pathway">
    <text evidence="1">Carbohydrate metabolism; galactose metabolism.</text>
</comment>
<evidence type="ECO:0000256" key="8">
    <source>
        <dbReference type="ARBA" id="ARBA00022840"/>
    </source>
</evidence>
<feature type="domain" description="GHMP kinase N-terminal" evidence="13">
    <location>
        <begin position="120"/>
        <end position="209"/>
    </location>
</feature>
<dbReference type="InterPro" id="IPR019539">
    <property type="entry name" value="GalKase_N"/>
</dbReference>
<dbReference type="GO" id="GO:0004335">
    <property type="term" value="F:galactokinase activity"/>
    <property type="evidence" value="ECO:0007669"/>
    <property type="project" value="UniProtKB-EC"/>
</dbReference>
<dbReference type="InterPro" id="IPR020568">
    <property type="entry name" value="Ribosomal_Su5_D2-typ_SF"/>
</dbReference>
<dbReference type="InterPro" id="IPR006204">
    <property type="entry name" value="GHMP_kinase_N_dom"/>
</dbReference>
<evidence type="ECO:0000259" key="14">
    <source>
        <dbReference type="Pfam" id="PF08544"/>
    </source>
</evidence>
<dbReference type="PRINTS" id="PR00473">
    <property type="entry name" value="GALCTOKINASE"/>
</dbReference>
<evidence type="ECO:0000313" key="16">
    <source>
        <dbReference type="EMBL" id="ORZ22467.1"/>
    </source>
</evidence>
<dbReference type="GO" id="GO:0006012">
    <property type="term" value="P:galactose metabolic process"/>
    <property type="evidence" value="ECO:0007669"/>
    <property type="project" value="UniProtKB-UniPathway"/>
</dbReference>
<evidence type="ECO:0000256" key="5">
    <source>
        <dbReference type="ARBA" id="ARBA00022679"/>
    </source>
</evidence>
<dbReference type="InterPro" id="IPR006203">
    <property type="entry name" value="GHMP_knse_ATP-bd_CS"/>
</dbReference>
<comment type="catalytic activity">
    <reaction evidence="12">
        <text>alpha-D-galactose + ATP = alpha-D-galactose 1-phosphate + ADP + H(+)</text>
        <dbReference type="Rhea" id="RHEA:13553"/>
        <dbReference type="ChEBI" id="CHEBI:15378"/>
        <dbReference type="ChEBI" id="CHEBI:28061"/>
        <dbReference type="ChEBI" id="CHEBI:30616"/>
        <dbReference type="ChEBI" id="CHEBI:58336"/>
        <dbReference type="ChEBI" id="CHEBI:456216"/>
        <dbReference type="EC" id="2.7.1.6"/>
    </reaction>
    <physiologicalReaction direction="left-to-right" evidence="12">
        <dbReference type="Rhea" id="RHEA:13554"/>
    </physiologicalReaction>
</comment>
<evidence type="ECO:0000256" key="11">
    <source>
        <dbReference type="ARBA" id="ARBA00029590"/>
    </source>
</evidence>
<dbReference type="InterPro" id="IPR006206">
    <property type="entry name" value="Mevalonate/galactokinase"/>
</dbReference>
<dbReference type="Proteomes" id="UP000193560">
    <property type="component" value="Unassembled WGS sequence"/>
</dbReference>
<dbReference type="InterPro" id="IPR013750">
    <property type="entry name" value="GHMP_kinase_C_dom"/>
</dbReference>
<evidence type="ECO:0000256" key="1">
    <source>
        <dbReference type="ARBA" id="ARBA00004947"/>
    </source>
</evidence>
<dbReference type="PANTHER" id="PTHR10457">
    <property type="entry name" value="MEVALONATE KINASE/GALACTOKINASE"/>
    <property type="match status" value="1"/>
</dbReference>
<dbReference type="EMBL" id="MCGE01000004">
    <property type="protein sequence ID" value="ORZ22467.1"/>
    <property type="molecule type" value="Genomic_DNA"/>
</dbReference>
<dbReference type="InterPro" id="IPR000705">
    <property type="entry name" value="Galactokinase"/>
</dbReference>
<comment type="similarity">
    <text evidence="2">Belongs to the GHMP kinase family. GalK subfamily.</text>
</comment>
<dbReference type="PRINTS" id="PR00959">
    <property type="entry name" value="MEVGALKINASE"/>
</dbReference>
<keyword evidence="7 16" id="KW-0418">Kinase</keyword>
<keyword evidence="9" id="KW-0299">Galactose metabolism</keyword>
<dbReference type="GO" id="GO:0000411">
    <property type="term" value="P:positive regulation of transcription by galactose"/>
    <property type="evidence" value="ECO:0007669"/>
    <property type="project" value="UniProtKB-ARBA"/>
</dbReference>
<dbReference type="Gene3D" id="1.20.1440.340">
    <property type="match status" value="1"/>
</dbReference>
<dbReference type="EC" id="2.7.1.6" evidence="3"/>
<dbReference type="PROSITE" id="PS00627">
    <property type="entry name" value="GHMP_KINASES_ATP"/>
    <property type="match status" value="1"/>
</dbReference>
<dbReference type="Pfam" id="PF08544">
    <property type="entry name" value="GHMP_kinases_C"/>
    <property type="match status" value="1"/>
</dbReference>
<dbReference type="PANTHER" id="PTHR10457:SF7">
    <property type="entry name" value="GALACTOKINASE-RELATED"/>
    <property type="match status" value="1"/>
</dbReference>
<dbReference type="Pfam" id="PF10509">
    <property type="entry name" value="GalKase_gal_bdg"/>
    <property type="match status" value="1"/>
</dbReference>
<dbReference type="FunFam" id="1.20.1440.340:FF:000003">
    <property type="entry name" value="GAL1p Galactokinase"/>
    <property type="match status" value="1"/>
</dbReference>
<protein>
    <recommendedName>
        <fullName evidence="4">Galactokinase</fullName>
        <ecNumber evidence="3">2.7.1.6</ecNumber>
    </recommendedName>
    <alternativeName>
        <fullName evidence="11">Galactose kinase</fullName>
    </alternativeName>
</protein>
<reference evidence="16 17" key="1">
    <citation type="submission" date="2016-07" db="EMBL/GenBank/DDBJ databases">
        <title>Pervasive Adenine N6-methylation of Active Genes in Fungi.</title>
        <authorList>
            <consortium name="DOE Joint Genome Institute"/>
            <person name="Mondo S.J."/>
            <person name="Dannebaum R.O."/>
            <person name="Kuo R.C."/>
            <person name="Labutti K."/>
            <person name="Haridas S."/>
            <person name="Kuo A."/>
            <person name="Salamov A."/>
            <person name="Ahrendt S.R."/>
            <person name="Lipzen A."/>
            <person name="Sullivan W."/>
            <person name="Andreopoulos W.B."/>
            <person name="Clum A."/>
            <person name="Lindquist E."/>
            <person name="Daum C."/>
            <person name="Ramamoorthy G.K."/>
            <person name="Gryganskyi A."/>
            <person name="Culley D."/>
            <person name="Magnuson J.K."/>
            <person name="James T.Y."/>
            <person name="O'Malley M.A."/>
            <person name="Stajich J.E."/>
            <person name="Spatafora J.W."/>
            <person name="Visel A."/>
            <person name="Grigoriev I.V."/>
        </authorList>
    </citation>
    <scope>NUCLEOTIDE SEQUENCE [LARGE SCALE GENOMIC DNA]</scope>
    <source>
        <strain evidence="16 17">NRRL 1336</strain>
    </source>
</reference>
<dbReference type="SUPFAM" id="SSF54211">
    <property type="entry name" value="Ribosomal protein S5 domain 2-like"/>
    <property type="match status" value="1"/>
</dbReference>
<dbReference type="PROSITE" id="PS00106">
    <property type="entry name" value="GALACTOKINASE"/>
    <property type="match status" value="1"/>
</dbReference>
<dbReference type="InterPro" id="IPR014721">
    <property type="entry name" value="Ribsml_uS5_D2-typ_fold_subgr"/>
</dbReference>
<evidence type="ECO:0000259" key="15">
    <source>
        <dbReference type="Pfam" id="PF10509"/>
    </source>
</evidence>
<evidence type="ECO:0000256" key="7">
    <source>
        <dbReference type="ARBA" id="ARBA00022777"/>
    </source>
</evidence>
<dbReference type="Pfam" id="PF00288">
    <property type="entry name" value="GHMP_kinases_N"/>
    <property type="match status" value="1"/>
</dbReference>
<keyword evidence="8" id="KW-0067">ATP-binding</keyword>
<dbReference type="GO" id="GO:0005829">
    <property type="term" value="C:cytosol"/>
    <property type="evidence" value="ECO:0007669"/>
    <property type="project" value="TreeGrafter"/>
</dbReference>
<organism evidence="16 17">
    <name type="scientific">Absidia repens</name>
    <dbReference type="NCBI Taxonomy" id="90262"/>
    <lineage>
        <taxon>Eukaryota</taxon>
        <taxon>Fungi</taxon>
        <taxon>Fungi incertae sedis</taxon>
        <taxon>Mucoromycota</taxon>
        <taxon>Mucoromycotina</taxon>
        <taxon>Mucoromycetes</taxon>
        <taxon>Mucorales</taxon>
        <taxon>Cunninghamellaceae</taxon>
        <taxon>Absidia</taxon>
    </lineage>
</organism>
<feature type="domain" description="Galactokinase N-terminal" evidence="15">
    <location>
        <begin position="30"/>
        <end position="78"/>
    </location>
</feature>
<evidence type="ECO:0000256" key="2">
    <source>
        <dbReference type="ARBA" id="ARBA00006566"/>
    </source>
</evidence>
<keyword evidence="17" id="KW-1185">Reference proteome</keyword>
<evidence type="ECO:0000259" key="13">
    <source>
        <dbReference type="Pfam" id="PF00288"/>
    </source>
</evidence>
<dbReference type="Gene3D" id="3.30.70.3170">
    <property type="match status" value="1"/>
</dbReference>
<dbReference type="STRING" id="90262.A0A1X2IUK4"/>
<dbReference type="NCBIfam" id="TIGR00131">
    <property type="entry name" value="gal_kin"/>
    <property type="match status" value="1"/>
</dbReference>
<evidence type="ECO:0000256" key="12">
    <source>
        <dbReference type="ARBA" id="ARBA00049538"/>
    </source>
</evidence>
<accession>A0A1X2IUK4</accession>
<sequence length="498" mass="54967">MSVPTVESLDSIYTTASLIKQGERYNNLIETFKKTYGRAPEFIVRSPGRVNLIGEHIDYSDYGVLPMAIERDVVQAVATTSENTKVRVANMNSKYPQREFEYEGEDKVVTIDSSSLEWSNYFKCGYKGMLEYAKSKVTPKGMDVLVDGTVPPGSGLSSSAAFVCSSALAVNTANKLGLSKQELTEIAIVAEHNVGVNAGGMDQSASVFSEKNYALHVEFVPKLKTDLVQLPSSASFVIAHTLVTADKFTSGPRHYNLRVVETKMGARILANALFDGNPSGIDTYKKVMDEYFRTNETVDAEMQLTEMLELINRHLTNTSGYTVKEMAAAAGMSESEVVERYMTRFPVQTDVFRLYQRAIHVLTEARRVYQFMKICEQERHQQTPSSHSSKVLTLLGDIMDASHESCTKDFDCSCPELNQVCAIAKRNGAFGARLTGAGWGGAAVFLTTSENVPALIQAVKDEYYHKKFPEFGNDQLDDAIFPTEPSSGATVYTGFDHS</sequence>
<dbReference type="FunFam" id="3.30.230.10:FF:000056">
    <property type="entry name" value="GAL1p Galactokinase"/>
    <property type="match status" value="1"/>
</dbReference>
<evidence type="ECO:0000256" key="10">
    <source>
        <dbReference type="ARBA" id="ARBA00023277"/>
    </source>
</evidence>